<reference evidence="1 2" key="1">
    <citation type="submission" date="2015-06" db="EMBL/GenBank/DDBJ databases">
        <title>Genome sequencing project of Bacillus galactosidilyticus PL133.</title>
        <authorList>
            <person name="Gaiero J."/>
            <person name="Nicol R."/>
            <person name="Habash M."/>
        </authorList>
    </citation>
    <scope>NUCLEOTIDE SEQUENCE [LARGE SCALE GENOMIC DNA]</scope>
    <source>
        <strain evidence="1 2">PL133</strain>
    </source>
</reference>
<dbReference type="Proteomes" id="UP000053881">
    <property type="component" value="Unassembled WGS sequence"/>
</dbReference>
<dbReference type="AlphaFoldDB" id="A0A0Q9YCP7"/>
<dbReference type="PATRIC" id="fig|217031.4.peg.2598"/>
<sequence>MIIELTRNSVAMGEDVYAPHDQKIIIPSYKQLDHLWNKMKEIRYLPSIYGGEATRILYRTDNDLPLAVVAQQWEKAKFFVQSQQTLAQCFEEVNRITLHFVYRAQENPDTVYRNLLEHFW</sequence>
<evidence type="ECO:0000313" key="1">
    <source>
        <dbReference type="EMBL" id="KRG13784.1"/>
    </source>
</evidence>
<gene>
    <name evidence="1" type="ORF">ACA29_07830</name>
</gene>
<evidence type="ECO:0000313" key="2">
    <source>
        <dbReference type="Proteomes" id="UP000053881"/>
    </source>
</evidence>
<organism evidence="1 2">
    <name type="scientific">Lederbergia galactosidilytica</name>
    <dbReference type="NCBI Taxonomy" id="217031"/>
    <lineage>
        <taxon>Bacteria</taxon>
        <taxon>Bacillati</taxon>
        <taxon>Bacillota</taxon>
        <taxon>Bacilli</taxon>
        <taxon>Bacillales</taxon>
        <taxon>Bacillaceae</taxon>
        <taxon>Lederbergia</taxon>
    </lineage>
</organism>
<accession>A0A0Q9YCP7</accession>
<name>A0A0Q9YCP7_9BACI</name>
<proteinExistence type="predicted"/>
<dbReference type="EMBL" id="LGPB01000072">
    <property type="protein sequence ID" value="KRG13784.1"/>
    <property type="molecule type" value="Genomic_DNA"/>
</dbReference>
<protein>
    <submittedName>
        <fullName evidence="1">Uncharacterized protein</fullName>
    </submittedName>
</protein>
<comment type="caution">
    <text evidence="1">The sequence shown here is derived from an EMBL/GenBank/DDBJ whole genome shotgun (WGS) entry which is preliminary data.</text>
</comment>